<protein>
    <submittedName>
        <fullName evidence="1">Uncharacterized protein</fullName>
    </submittedName>
</protein>
<organism evidence="1 2">
    <name type="scientific">Rickettsia slovaca (strain 13-B)</name>
    <dbReference type="NCBI Taxonomy" id="941638"/>
    <lineage>
        <taxon>Bacteria</taxon>
        <taxon>Pseudomonadati</taxon>
        <taxon>Pseudomonadota</taxon>
        <taxon>Alphaproteobacteria</taxon>
        <taxon>Rickettsiales</taxon>
        <taxon>Rickettsiaceae</taxon>
        <taxon>Rickettsieae</taxon>
        <taxon>Rickettsia</taxon>
        <taxon>spotted fever group</taxon>
    </lineage>
</organism>
<evidence type="ECO:0000313" key="2">
    <source>
        <dbReference type="Proteomes" id="UP000005443"/>
    </source>
</evidence>
<reference evidence="1 2" key="1">
    <citation type="journal article" date="2012" name="J. Bacteriol.">
        <title>Complete genome sequence of Rickettsia slovaca, the agent of tick-borne lymphadenitis.</title>
        <authorList>
            <person name="Fournier P.E."/>
            <person name="El Karkouri K."/>
            <person name="Robert C."/>
            <person name="Medigue C."/>
            <person name="Raoult D."/>
        </authorList>
    </citation>
    <scope>NUCLEOTIDE SEQUENCE [LARGE SCALE GENOMIC DNA]</scope>
    <source>
        <strain evidence="1 2">13-B</strain>
    </source>
</reference>
<dbReference type="Proteomes" id="UP000005443">
    <property type="component" value="Chromosome"/>
</dbReference>
<keyword evidence="2" id="KW-1185">Reference proteome</keyword>
<evidence type="ECO:0000313" key="1">
    <source>
        <dbReference type="EMBL" id="AEV92705.1"/>
    </source>
</evidence>
<dbReference type="EMBL" id="CP002428">
    <property type="protein sequence ID" value="AEV92705.1"/>
    <property type="molecule type" value="Genomic_DNA"/>
</dbReference>
<proteinExistence type="predicted"/>
<accession>A0ABN4ABI4</accession>
<name>A0ABN4ABI4_RICS1</name>
<gene>
    <name evidence="1" type="ordered locus">Rsl_1407</name>
</gene>
<sequence length="54" mass="6150">MFEKSTFWDKVILMSFQGFFPSLRGARSDAAILSNFLRLPRSSTAARNDDVYST</sequence>